<evidence type="ECO:0000256" key="5">
    <source>
        <dbReference type="ARBA" id="ARBA00035294"/>
    </source>
</evidence>
<dbReference type="InterPro" id="IPR035980">
    <property type="entry name" value="Ribosomal_bS6_sf"/>
</dbReference>
<dbReference type="GO" id="GO:0006412">
    <property type="term" value="P:translation"/>
    <property type="evidence" value="ECO:0007669"/>
    <property type="project" value="UniProtKB-UniRule"/>
</dbReference>
<comment type="function">
    <text evidence="4 6">Binds together with bS18 to 16S ribosomal RNA.</text>
</comment>
<dbReference type="InterPro" id="IPR020814">
    <property type="entry name" value="Ribosomal_S6_plastid/chlpt"/>
</dbReference>
<dbReference type="GO" id="GO:0070181">
    <property type="term" value="F:small ribosomal subunit rRNA binding"/>
    <property type="evidence" value="ECO:0007669"/>
    <property type="project" value="TreeGrafter"/>
</dbReference>
<evidence type="ECO:0000256" key="2">
    <source>
        <dbReference type="ARBA" id="ARBA00022980"/>
    </source>
</evidence>
<comment type="caution">
    <text evidence="7">The sequence shown here is derived from an EMBL/GenBank/DDBJ whole genome shotgun (WGS) entry which is preliminary data.</text>
</comment>
<name>A0A3R9ZLD9_9RICK</name>
<evidence type="ECO:0000313" key="7">
    <source>
        <dbReference type="EMBL" id="RST65816.1"/>
    </source>
</evidence>
<evidence type="ECO:0000256" key="6">
    <source>
        <dbReference type="HAMAP-Rule" id="MF_00360"/>
    </source>
</evidence>
<dbReference type="RefSeq" id="WP_126044836.1">
    <property type="nucleotide sequence ID" value="NZ_RXFM01000048.1"/>
</dbReference>
<organism evidence="7 8">
    <name type="scientific">Candidatus Aquarickettsia rohweri</name>
    <dbReference type="NCBI Taxonomy" id="2602574"/>
    <lineage>
        <taxon>Bacteria</taxon>
        <taxon>Pseudomonadati</taxon>
        <taxon>Pseudomonadota</taxon>
        <taxon>Alphaproteobacteria</taxon>
        <taxon>Rickettsiales</taxon>
        <taxon>Candidatus Midichloriaceae</taxon>
        <taxon>Candidatus Aquarickettsia</taxon>
    </lineage>
</organism>
<evidence type="ECO:0000313" key="8">
    <source>
        <dbReference type="Proteomes" id="UP000279470"/>
    </source>
</evidence>
<dbReference type="Pfam" id="PF01250">
    <property type="entry name" value="Ribosomal_S6"/>
    <property type="match status" value="1"/>
</dbReference>
<proteinExistence type="inferred from homology"/>
<dbReference type="CDD" id="cd00473">
    <property type="entry name" value="bS6"/>
    <property type="match status" value="1"/>
</dbReference>
<evidence type="ECO:0000256" key="4">
    <source>
        <dbReference type="ARBA" id="ARBA00035104"/>
    </source>
</evidence>
<dbReference type="PANTHER" id="PTHR21011">
    <property type="entry name" value="MITOCHONDRIAL 28S RIBOSOMAL PROTEIN S6"/>
    <property type="match status" value="1"/>
</dbReference>
<evidence type="ECO:0000256" key="3">
    <source>
        <dbReference type="ARBA" id="ARBA00023274"/>
    </source>
</evidence>
<dbReference type="Gene3D" id="3.30.70.60">
    <property type="match status" value="1"/>
</dbReference>
<keyword evidence="6" id="KW-0694">RNA-binding</keyword>
<dbReference type="NCBIfam" id="TIGR00166">
    <property type="entry name" value="S6"/>
    <property type="match status" value="1"/>
</dbReference>
<dbReference type="AlphaFoldDB" id="A0A3R9ZLD9"/>
<comment type="similarity">
    <text evidence="1 6">Belongs to the bacterial ribosomal protein bS6 family.</text>
</comment>
<evidence type="ECO:0000256" key="1">
    <source>
        <dbReference type="ARBA" id="ARBA00009512"/>
    </source>
</evidence>
<dbReference type="Proteomes" id="UP000279470">
    <property type="component" value="Unassembled WGS sequence"/>
</dbReference>
<keyword evidence="2 6" id="KW-0689">Ribosomal protein</keyword>
<dbReference type="HAMAP" id="MF_00360">
    <property type="entry name" value="Ribosomal_bS6"/>
    <property type="match status" value="1"/>
</dbReference>
<sequence>MRFYECAFVIRQDLPAQDVHKLADKYQGLVEEMNGKVLKKEYWGLRSLAYEIKKNKKGHYVFFGLSTSSDVINKIENDFKVSEDVIKFLTIRVDNIDDKPTLMMQTPSETKN</sequence>
<keyword evidence="6" id="KW-0699">rRNA-binding</keyword>
<protein>
    <recommendedName>
        <fullName evidence="5 6">Small ribosomal subunit protein bS6</fullName>
    </recommendedName>
</protein>
<dbReference type="SUPFAM" id="SSF54995">
    <property type="entry name" value="Ribosomal protein S6"/>
    <property type="match status" value="1"/>
</dbReference>
<dbReference type="InterPro" id="IPR000529">
    <property type="entry name" value="Ribosomal_bS6"/>
</dbReference>
<reference evidence="8" key="1">
    <citation type="submission" date="2018-11" db="EMBL/GenBank/DDBJ databases">
        <title>Phylogenetic, genomic, and biogeographic characterization of a novel and ubiquitous marine invertebrate-associated Rickettsiales parasite, Candidatus Marinoinvertebrata rohwerii, gen. nov., sp. nov.</title>
        <authorList>
            <person name="Klinges J.G."/>
            <person name="Rosales S.M."/>
            <person name="Mcminds R."/>
            <person name="Shaver E.C."/>
            <person name="Shantz A."/>
            <person name="Peters E.C."/>
            <person name="Burkepile D.E."/>
            <person name="Silliman B.R."/>
            <person name="Vega Thurber R.L."/>
        </authorList>
    </citation>
    <scope>NUCLEOTIDE SEQUENCE [LARGE SCALE GENOMIC DNA]</scope>
    <source>
        <strain evidence="8">a_cerv_44</strain>
    </source>
</reference>
<keyword evidence="8" id="KW-1185">Reference proteome</keyword>
<accession>A0A3R9ZLD9</accession>
<dbReference type="GO" id="GO:0003735">
    <property type="term" value="F:structural constituent of ribosome"/>
    <property type="evidence" value="ECO:0007669"/>
    <property type="project" value="InterPro"/>
</dbReference>
<dbReference type="PANTHER" id="PTHR21011:SF1">
    <property type="entry name" value="SMALL RIBOSOMAL SUBUNIT PROTEIN BS6M"/>
    <property type="match status" value="1"/>
</dbReference>
<keyword evidence="3 6" id="KW-0687">Ribonucleoprotein</keyword>
<gene>
    <name evidence="6" type="primary">rpsF</name>
    <name evidence="7" type="ORF">EIC27_03955</name>
</gene>
<dbReference type="EMBL" id="RXFM01000048">
    <property type="protein sequence ID" value="RST65816.1"/>
    <property type="molecule type" value="Genomic_DNA"/>
</dbReference>
<dbReference type="OrthoDB" id="9812702at2"/>
<dbReference type="GO" id="GO:0022627">
    <property type="term" value="C:cytosolic small ribosomal subunit"/>
    <property type="evidence" value="ECO:0007669"/>
    <property type="project" value="TreeGrafter"/>
</dbReference>
<dbReference type="InterPro" id="IPR014717">
    <property type="entry name" value="Transl_elong_EF1B/ribsomal_bS6"/>
</dbReference>